<organism evidence="1 2">
    <name type="scientific">Leptospira inadai serovar Lyme</name>
    <dbReference type="NCBI Taxonomy" id="293084"/>
    <lineage>
        <taxon>Bacteria</taxon>
        <taxon>Pseudomonadati</taxon>
        <taxon>Spirochaetota</taxon>
        <taxon>Spirochaetia</taxon>
        <taxon>Leptospirales</taxon>
        <taxon>Leptospiraceae</taxon>
        <taxon>Leptospira</taxon>
    </lineage>
</organism>
<sequence>MPEKGFFDILFPMTPFSDLGKRLRSKFVRYVYLLDTKFLAGKIRLEKKIEPYISEKRISEKIQAIGSVQTEAEPDWTQNLPPFTYWESQEETVFPNAKRKVRTKTFQRTRPWLFWAFLPWKKKAVELNPLSLGFSPEAQDSSAPVNSRKMKKPYFRSKPHFWEAWFPQTSTLTLSPLVIWEAEVKDSTFKDCLPETLLPFGPPGKWKVRICSMRVLSHQLGALYEDFYPSPHTVHRSEVWVYGYPQGSEIHTETLKLYPLGVWLQPSFLKDEAPRLRVGLPLRSGETSWQIRGKIVSIRIRELQWNWKQDENPLQSQPNFSSPHIVLGKHNIRLVPESYRPDVSEAYLFKRAIVSDPKLLHRPIPSENRSGVSPKPTRI</sequence>
<accession>A0ABX4YMY2</accession>
<reference evidence="1" key="1">
    <citation type="submission" date="2018-01" db="EMBL/GenBank/DDBJ databases">
        <title>Genomic characterization of Leptospira inadai serogroup Lyme isolated from captured rat in Brazil and comparative analysis with human reference strain.</title>
        <authorList>
            <person name="Moreno L.Z."/>
            <person name="Loureiro A.P."/>
            <person name="Miraglia F."/>
            <person name="Kremer F.S."/>
            <person name="Eslabao M.R."/>
            <person name="Dellagostin O.A."/>
            <person name="Lilenbaum W."/>
            <person name="Moreno A.M."/>
        </authorList>
    </citation>
    <scope>NUCLEOTIDE SEQUENCE [LARGE SCALE GENOMIC DNA]</scope>
    <source>
        <strain evidence="1">M34/99</strain>
    </source>
</reference>
<keyword evidence="2" id="KW-1185">Reference proteome</keyword>
<name>A0ABX4YMY2_9LEPT</name>
<dbReference type="Proteomes" id="UP000094669">
    <property type="component" value="Unassembled WGS sequence"/>
</dbReference>
<comment type="caution">
    <text evidence="1">The sequence shown here is derived from an EMBL/GenBank/DDBJ whole genome shotgun (WGS) entry which is preliminary data.</text>
</comment>
<protein>
    <submittedName>
        <fullName evidence="1">Uncharacterized protein</fullName>
    </submittedName>
</protein>
<dbReference type="EMBL" id="MCRM02000002">
    <property type="protein sequence ID" value="PNV76618.1"/>
    <property type="molecule type" value="Genomic_DNA"/>
</dbReference>
<proteinExistence type="predicted"/>
<gene>
    <name evidence="1" type="ORF">BES34_003285</name>
</gene>
<evidence type="ECO:0000313" key="2">
    <source>
        <dbReference type="Proteomes" id="UP000094669"/>
    </source>
</evidence>
<evidence type="ECO:0000313" key="1">
    <source>
        <dbReference type="EMBL" id="PNV76618.1"/>
    </source>
</evidence>